<accession>A0ABR9T803</accession>
<dbReference type="RefSeq" id="WP_196938445.1">
    <property type="nucleotide sequence ID" value="NZ_MU158689.1"/>
</dbReference>
<dbReference type="EMBL" id="PSKQ01000019">
    <property type="protein sequence ID" value="MBE8721219.1"/>
    <property type="molecule type" value="Genomic_DNA"/>
</dbReference>
<name>A0ABR9T803_9SPHI</name>
<gene>
    <name evidence="1" type="ORF">C4F40_10840</name>
</gene>
<proteinExistence type="predicted"/>
<keyword evidence="2" id="KW-1185">Reference proteome</keyword>
<dbReference type="Proteomes" id="UP000618319">
    <property type="component" value="Unassembled WGS sequence"/>
</dbReference>
<evidence type="ECO:0000313" key="2">
    <source>
        <dbReference type="Proteomes" id="UP000618319"/>
    </source>
</evidence>
<evidence type="ECO:0008006" key="3">
    <source>
        <dbReference type="Google" id="ProtNLM"/>
    </source>
</evidence>
<comment type="caution">
    <text evidence="1">The sequence shown here is derived from an EMBL/GenBank/DDBJ whole genome shotgun (WGS) entry which is preliminary data.</text>
</comment>
<reference evidence="1 2" key="1">
    <citation type="submission" date="2018-02" db="EMBL/GenBank/DDBJ databases">
        <title>Sphingobacterium KA21.</title>
        <authorList>
            <person name="Vasarhelyi B.M."/>
            <person name="Deshmukh S."/>
            <person name="Balint B."/>
            <person name="Kukolya J."/>
        </authorList>
    </citation>
    <scope>NUCLEOTIDE SEQUENCE [LARGE SCALE GENOMIC DNA]</scope>
    <source>
        <strain evidence="1 2">Ka21</strain>
    </source>
</reference>
<sequence>MKKLTDASNSIFESTKNVDEHGNEYWTARQLAKVLEYSEYRHFIPAIDRAKEACKNSVRIISDHFEDILEMIPTAKTAHRQVQIIKLSRYA</sequence>
<protein>
    <recommendedName>
        <fullName evidence="3">DNA damage-inducible protein D</fullName>
    </recommendedName>
</protein>
<organism evidence="1 2">
    <name type="scientific">Sphingobacterium pedocola</name>
    <dbReference type="NCBI Taxonomy" id="2082722"/>
    <lineage>
        <taxon>Bacteria</taxon>
        <taxon>Pseudomonadati</taxon>
        <taxon>Bacteroidota</taxon>
        <taxon>Sphingobacteriia</taxon>
        <taxon>Sphingobacteriales</taxon>
        <taxon>Sphingobacteriaceae</taxon>
        <taxon>Sphingobacterium</taxon>
    </lineage>
</organism>
<evidence type="ECO:0000313" key="1">
    <source>
        <dbReference type="EMBL" id="MBE8721219.1"/>
    </source>
</evidence>